<dbReference type="PANTHER" id="PTHR23501">
    <property type="entry name" value="MAJOR FACILITATOR SUPERFAMILY"/>
    <property type="match status" value="1"/>
</dbReference>
<dbReference type="GeneID" id="18806591"/>
<feature type="transmembrane region" description="Helical" evidence="6">
    <location>
        <begin position="188"/>
        <end position="210"/>
    </location>
</feature>
<feature type="transmembrane region" description="Helical" evidence="6">
    <location>
        <begin position="496"/>
        <end position="515"/>
    </location>
</feature>
<feature type="transmembrane region" description="Helical" evidence="6">
    <location>
        <begin position="230"/>
        <end position="250"/>
    </location>
</feature>
<feature type="transmembrane region" description="Helical" evidence="6">
    <location>
        <begin position="125"/>
        <end position="146"/>
    </location>
</feature>
<feature type="transmembrane region" description="Helical" evidence="6">
    <location>
        <begin position="331"/>
        <end position="352"/>
    </location>
</feature>
<feature type="transmembrane region" description="Helical" evidence="6">
    <location>
        <begin position="31"/>
        <end position="49"/>
    </location>
</feature>
<dbReference type="EMBL" id="JH687410">
    <property type="protein sequence ID" value="EIM79125.1"/>
    <property type="molecule type" value="Genomic_DNA"/>
</dbReference>
<feature type="domain" description="Major facilitator superfamily (MFS) profile" evidence="7">
    <location>
        <begin position="36"/>
        <end position="482"/>
    </location>
</feature>
<dbReference type="RefSeq" id="XP_007311775.1">
    <property type="nucleotide sequence ID" value="XM_007311713.1"/>
</dbReference>
<keyword evidence="2 6" id="KW-0812">Transmembrane</keyword>
<dbReference type="Pfam" id="PF07690">
    <property type="entry name" value="MFS_1"/>
    <property type="match status" value="1"/>
</dbReference>
<dbReference type="GO" id="GO:0022857">
    <property type="term" value="F:transmembrane transporter activity"/>
    <property type="evidence" value="ECO:0007669"/>
    <property type="project" value="InterPro"/>
</dbReference>
<feature type="transmembrane region" description="Helical" evidence="6">
    <location>
        <begin position="422"/>
        <end position="445"/>
    </location>
</feature>
<dbReference type="Gene3D" id="1.20.1250.20">
    <property type="entry name" value="MFS general substrate transporter like domains"/>
    <property type="match status" value="1"/>
</dbReference>
<gene>
    <name evidence="8" type="ORF">STEHIDRAFT_69917</name>
</gene>
<evidence type="ECO:0000256" key="6">
    <source>
        <dbReference type="SAM" id="Phobius"/>
    </source>
</evidence>
<feature type="transmembrane region" description="Helical" evidence="6">
    <location>
        <begin position="100"/>
        <end position="118"/>
    </location>
</feature>
<proteinExistence type="predicted"/>
<keyword evidence="9" id="KW-1185">Reference proteome</keyword>
<feature type="transmembrane region" description="Helical" evidence="6">
    <location>
        <begin position="158"/>
        <end position="181"/>
    </location>
</feature>
<sequence length="560" mass="59106">MAATGTTNEGTSASNLLATPVPTPTGSTRGARFWLIFLALGFSLFLSPLELTSTSTALPSIIQDLNGNDFIWIASSYTLTSTAILPMSGGLAEVFGRRPAMIFALSLFSIGSALCGSAQNMPWLIAARGVQGMGGGCILSITNIIISDLVPLKERGFISGVLGLIWAMAAALGPIIGGALADAGQWRWIFYLNLPICGVALVLVLLLLNVPTPPGTLSSKLARLDWVGNTIIVGSTTACVIALTWAGVVYPWSSTRVLAPLIIGLCGLCFAVSYDARYASNPLIPISVLSNRTTLSGYAQTFFNPVITLTAIYYLPTYYQACKGASAIRSGVELFGLVMTLGPVVILTGISVTKTNSYRWQCWVGWSLLLISMGLLSTLHADSTTGKAIGYPSLVGIGGGVVYAVTYFPVLAPLPVGESAKALAFFAFSRSFAGVWGVTVGGTILQNELSKHLPANYIDTLPDGVALIYGSISSISNLPEPTRTQVRQAFGNGIATIWKVMIGVAGAGFISCIFMQDVPMHKKTDEKWGLEKKEESRELDTADKEAGEAMVSDRAGLGDD</sequence>
<feature type="compositionally biased region" description="Polar residues" evidence="5">
    <location>
        <begin position="1"/>
        <end position="17"/>
    </location>
</feature>
<dbReference type="PANTHER" id="PTHR23501:SF102">
    <property type="entry name" value="DRUG TRANSPORTER, PUTATIVE (AFU_ORTHOLOGUE AFUA_3G08530)-RELATED"/>
    <property type="match status" value="1"/>
</dbReference>
<dbReference type="GO" id="GO:0005886">
    <property type="term" value="C:plasma membrane"/>
    <property type="evidence" value="ECO:0007669"/>
    <property type="project" value="TreeGrafter"/>
</dbReference>
<dbReference type="AlphaFoldDB" id="R7RWF8"/>
<evidence type="ECO:0000256" key="4">
    <source>
        <dbReference type="ARBA" id="ARBA00023136"/>
    </source>
</evidence>
<feature type="transmembrane region" description="Helical" evidence="6">
    <location>
        <begin position="358"/>
        <end position="376"/>
    </location>
</feature>
<accession>R7RWF8</accession>
<feature type="transmembrane region" description="Helical" evidence="6">
    <location>
        <begin position="70"/>
        <end position="88"/>
    </location>
</feature>
<organism evidence="8 9">
    <name type="scientific">Stereum hirsutum (strain FP-91666)</name>
    <name type="common">White-rot fungus</name>
    <dbReference type="NCBI Taxonomy" id="721885"/>
    <lineage>
        <taxon>Eukaryota</taxon>
        <taxon>Fungi</taxon>
        <taxon>Dikarya</taxon>
        <taxon>Basidiomycota</taxon>
        <taxon>Agaricomycotina</taxon>
        <taxon>Agaricomycetes</taxon>
        <taxon>Russulales</taxon>
        <taxon>Stereaceae</taxon>
        <taxon>Stereum</taxon>
    </lineage>
</organism>
<feature type="compositionally biased region" description="Basic and acidic residues" evidence="5">
    <location>
        <begin position="525"/>
        <end position="547"/>
    </location>
</feature>
<evidence type="ECO:0000256" key="1">
    <source>
        <dbReference type="ARBA" id="ARBA00004141"/>
    </source>
</evidence>
<keyword evidence="3 6" id="KW-1133">Transmembrane helix</keyword>
<name>R7RWF8_STEHR</name>
<dbReference type="InterPro" id="IPR005829">
    <property type="entry name" value="Sugar_transporter_CS"/>
</dbReference>
<dbReference type="eggNOG" id="KOG0254">
    <property type="taxonomic scope" value="Eukaryota"/>
</dbReference>
<dbReference type="Proteomes" id="UP000053927">
    <property type="component" value="Unassembled WGS sequence"/>
</dbReference>
<dbReference type="SUPFAM" id="SSF103473">
    <property type="entry name" value="MFS general substrate transporter"/>
    <property type="match status" value="1"/>
</dbReference>
<evidence type="ECO:0000256" key="2">
    <source>
        <dbReference type="ARBA" id="ARBA00022692"/>
    </source>
</evidence>
<evidence type="ECO:0000313" key="9">
    <source>
        <dbReference type="Proteomes" id="UP000053927"/>
    </source>
</evidence>
<dbReference type="PROSITE" id="PS50850">
    <property type="entry name" value="MFS"/>
    <property type="match status" value="1"/>
</dbReference>
<dbReference type="OMA" id="ALCMTTF"/>
<dbReference type="InterPro" id="IPR036259">
    <property type="entry name" value="MFS_trans_sf"/>
</dbReference>
<evidence type="ECO:0000256" key="5">
    <source>
        <dbReference type="SAM" id="MobiDB-lite"/>
    </source>
</evidence>
<evidence type="ECO:0000313" key="8">
    <source>
        <dbReference type="EMBL" id="EIM79125.1"/>
    </source>
</evidence>
<dbReference type="PROSITE" id="PS00216">
    <property type="entry name" value="SUGAR_TRANSPORT_1"/>
    <property type="match status" value="1"/>
</dbReference>
<feature type="transmembrane region" description="Helical" evidence="6">
    <location>
        <begin position="257"/>
        <end position="277"/>
    </location>
</feature>
<feature type="transmembrane region" description="Helical" evidence="6">
    <location>
        <begin position="297"/>
        <end position="319"/>
    </location>
</feature>
<dbReference type="PRINTS" id="PR01036">
    <property type="entry name" value="TCRTETB"/>
</dbReference>
<feature type="region of interest" description="Disordered" evidence="5">
    <location>
        <begin position="1"/>
        <end position="21"/>
    </location>
</feature>
<reference evidence="9" key="1">
    <citation type="journal article" date="2012" name="Science">
        <title>The Paleozoic origin of enzymatic lignin decomposition reconstructed from 31 fungal genomes.</title>
        <authorList>
            <person name="Floudas D."/>
            <person name="Binder M."/>
            <person name="Riley R."/>
            <person name="Barry K."/>
            <person name="Blanchette R.A."/>
            <person name="Henrissat B."/>
            <person name="Martinez A.T."/>
            <person name="Otillar R."/>
            <person name="Spatafora J.W."/>
            <person name="Yadav J.S."/>
            <person name="Aerts A."/>
            <person name="Benoit I."/>
            <person name="Boyd A."/>
            <person name="Carlson A."/>
            <person name="Copeland A."/>
            <person name="Coutinho P.M."/>
            <person name="de Vries R.P."/>
            <person name="Ferreira P."/>
            <person name="Findley K."/>
            <person name="Foster B."/>
            <person name="Gaskell J."/>
            <person name="Glotzer D."/>
            <person name="Gorecki P."/>
            <person name="Heitman J."/>
            <person name="Hesse C."/>
            <person name="Hori C."/>
            <person name="Igarashi K."/>
            <person name="Jurgens J.A."/>
            <person name="Kallen N."/>
            <person name="Kersten P."/>
            <person name="Kohler A."/>
            <person name="Kuees U."/>
            <person name="Kumar T.K.A."/>
            <person name="Kuo A."/>
            <person name="LaButti K."/>
            <person name="Larrondo L.F."/>
            <person name="Lindquist E."/>
            <person name="Ling A."/>
            <person name="Lombard V."/>
            <person name="Lucas S."/>
            <person name="Lundell T."/>
            <person name="Martin R."/>
            <person name="McLaughlin D.J."/>
            <person name="Morgenstern I."/>
            <person name="Morin E."/>
            <person name="Murat C."/>
            <person name="Nagy L.G."/>
            <person name="Nolan M."/>
            <person name="Ohm R.A."/>
            <person name="Patyshakuliyeva A."/>
            <person name="Rokas A."/>
            <person name="Ruiz-Duenas F.J."/>
            <person name="Sabat G."/>
            <person name="Salamov A."/>
            <person name="Samejima M."/>
            <person name="Schmutz J."/>
            <person name="Slot J.C."/>
            <person name="St John F."/>
            <person name="Stenlid J."/>
            <person name="Sun H."/>
            <person name="Sun S."/>
            <person name="Syed K."/>
            <person name="Tsang A."/>
            <person name="Wiebenga A."/>
            <person name="Young D."/>
            <person name="Pisabarro A."/>
            <person name="Eastwood D.C."/>
            <person name="Martin F."/>
            <person name="Cullen D."/>
            <person name="Grigoriev I.V."/>
            <person name="Hibbett D.S."/>
        </authorList>
    </citation>
    <scope>NUCLEOTIDE SEQUENCE [LARGE SCALE GENOMIC DNA]</scope>
    <source>
        <strain evidence="9">FP-91666</strain>
    </source>
</reference>
<dbReference type="KEGG" id="shs:STEHIDRAFT_69917"/>
<dbReference type="OrthoDB" id="3437016at2759"/>
<evidence type="ECO:0000256" key="3">
    <source>
        <dbReference type="ARBA" id="ARBA00022989"/>
    </source>
</evidence>
<protein>
    <submittedName>
        <fullName evidence="8">MFS general substrate transporter</fullName>
    </submittedName>
</protein>
<feature type="transmembrane region" description="Helical" evidence="6">
    <location>
        <begin position="388"/>
        <end position="410"/>
    </location>
</feature>
<comment type="subcellular location">
    <subcellularLocation>
        <location evidence="1">Membrane</location>
        <topology evidence="1">Multi-pass membrane protein</topology>
    </subcellularLocation>
</comment>
<evidence type="ECO:0000259" key="7">
    <source>
        <dbReference type="PROSITE" id="PS50850"/>
    </source>
</evidence>
<dbReference type="InterPro" id="IPR011701">
    <property type="entry name" value="MFS"/>
</dbReference>
<keyword evidence="4 6" id="KW-0472">Membrane</keyword>
<feature type="region of interest" description="Disordered" evidence="5">
    <location>
        <begin position="525"/>
        <end position="560"/>
    </location>
</feature>
<dbReference type="InterPro" id="IPR020846">
    <property type="entry name" value="MFS_dom"/>
</dbReference>